<dbReference type="AlphaFoldDB" id="A0A7C8IKU5"/>
<evidence type="ECO:0000313" key="4">
    <source>
        <dbReference type="Proteomes" id="UP000481858"/>
    </source>
</evidence>
<evidence type="ECO:0000256" key="1">
    <source>
        <dbReference type="SAM" id="MobiDB-lite"/>
    </source>
</evidence>
<reference evidence="3 4" key="1">
    <citation type="submission" date="2019-12" db="EMBL/GenBank/DDBJ databases">
        <title>Draft genome sequence of the ascomycete Xylaria multiplex DSM 110363.</title>
        <authorList>
            <person name="Buettner E."/>
            <person name="Kellner H."/>
        </authorList>
    </citation>
    <scope>NUCLEOTIDE SEQUENCE [LARGE SCALE GENOMIC DNA]</scope>
    <source>
        <strain evidence="3 4">DSM 110363</strain>
    </source>
</reference>
<protein>
    <submittedName>
        <fullName evidence="3">Uncharacterized protein</fullName>
    </submittedName>
</protein>
<dbReference type="Proteomes" id="UP000481858">
    <property type="component" value="Unassembled WGS sequence"/>
</dbReference>
<keyword evidence="2" id="KW-0732">Signal</keyword>
<organism evidence="3 4">
    <name type="scientific">Xylaria multiplex</name>
    <dbReference type="NCBI Taxonomy" id="323545"/>
    <lineage>
        <taxon>Eukaryota</taxon>
        <taxon>Fungi</taxon>
        <taxon>Dikarya</taxon>
        <taxon>Ascomycota</taxon>
        <taxon>Pezizomycotina</taxon>
        <taxon>Sordariomycetes</taxon>
        <taxon>Xylariomycetidae</taxon>
        <taxon>Xylariales</taxon>
        <taxon>Xylariaceae</taxon>
        <taxon>Xylaria</taxon>
    </lineage>
</organism>
<evidence type="ECO:0000313" key="3">
    <source>
        <dbReference type="EMBL" id="KAF2962944.1"/>
    </source>
</evidence>
<dbReference type="EMBL" id="WUBL01000250">
    <property type="protein sequence ID" value="KAF2962944.1"/>
    <property type="molecule type" value="Genomic_DNA"/>
</dbReference>
<accession>A0A7C8IKU5</accession>
<comment type="caution">
    <text evidence="3">The sequence shown here is derived from an EMBL/GenBank/DDBJ whole genome shotgun (WGS) entry which is preliminary data.</text>
</comment>
<feature type="region of interest" description="Disordered" evidence="1">
    <location>
        <begin position="171"/>
        <end position="257"/>
    </location>
</feature>
<sequence length="257" mass="28597">MLKPSAPLPVLLLLLLYLFPRVSANPSLSSPGVRDCSNGGICLTSFHWCLDQSSPDHADEKTELFGCSFPNYTYPYWEENGTFRRGAAAILDTVSYNITWKNAEPGFPIDLNLPGTRLLEGRRAGRRERRETEQWRRARRRMQENDHVIDIPYNRELSAVVLPVEEPFMMSGANGSARSDNTEPPGGGSGNGGADYGNILQNGTSNGSLRYFSNGSARSSTDNPVRRGSHNHSRVTLVTEGAMPGYRHDSDQDYEKW</sequence>
<keyword evidence="4" id="KW-1185">Reference proteome</keyword>
<evidence type="ECO:0000256" key="2">
    <source>
        <dbReference type="SAM" id="SignalP"/>
    </source>
</evidence>
<feature type="compositionally biased region" description="Polar residues" evidence="1">
    <location>
        <begin position="199"/>
        <end position="223"/>
    </location>
</feature>
<feature type="compositionally biased region" description="Basic and acidic residues" evidence="1">
    <location>
        <begin position="246"/>
        <end position="257"/>
    </location>
</feature>
<dbReference type="InParanoid" id="A0A7C8IKU5"/>
<feature type="chain" id="PRO_5028956520" evidence="2">
    <location>
        <begin position="25"/>
        <end position="257"/>
    </location>
</feature>
<name>A0A7C8IKU5_9PEZI</name>
<feature type="signal peptide" evidence="2">
    <location>
        <begin position="1"/>
        <end position="24"/>
    </location>
</feature>
<gene>
    <name evidence="3" type="ORF">GQX73_g10628</name>
</gene>
<feature type="compositionally biased region" description="Gly residues" evidence="1">
    <location>
        <begin position="185"/>
        <end position="195"/>
    </location>
</feature>
<proteinExistence type="predicted"/>
<dbReference type="OrthoDB" id="4755186at2759"/>